<dbReference type="InterPro" id="IPR011761">
    <property type="entry name" value="ATP-grasp"/>
</dbReference>
<evidence type="ECO:0000256" key="6">
    <source>
        <dbReference type="ARBA" id="ARBA00022840"/>
    </source>
</evidence>
<dbReference type="Pfam" id="PF02844">
    <property type="entry name" value="GARS_N"/>
    <property type="match status" value="1"/>
</dbReference>
<dbReference type="EMBL" id="CAFBPZ010000043">
    <property type="protein sequence ID" value="CAB5038199.1"/>
    <property type="molecule type" value="Genomic_DNA"/>
</dbReference>
<proteinExistence type="inferred from homology"/>
<dbReference type="AlphaFoldDB" id="A0A6J7SAP3"/>
<feature type="domain" description="ATP-grasp" evidence="10">
    <location>
        <begin position="107"/>
        <end position="308"/>
    </location>
</feature>
<evidence type="ECO:0000256" key="9">
    <source>
        <dbReference type="ARBA" id="ARBA00042864"/>
    </source>
</evidence>
<evidence type="ECO:0000256" key="8">
    <source>
        <dbReference type="ARBA" id="ARBA00042242"/>
    </source>
</evidence>
<evidence type="ECO:0000256" key="3">
    <source>
        <dbReference type="ARBA" id="ARBA00022598"/>
    </source>
</evidence>
<evidence type="ECO:0000256" key="1">
    <source>
        <dbReference type="ARBA" id="ARBA00005174"/>
    </source>
</evidence>
<dbReference type="InterPro" id="IPR020560">
    <property type="entry name" value="PRibGlycinamide_synth_C-dom"/>
</dbReference>
<dbReference type="NCBIfam" id="TIGR00877">
    <property type="entry name" value="purD"/>
    <property type="match status" value="1"/>
</dbReference>
<evidence type="ECO:0000256" key="2">
    <source>
        <dbReference type="ARBA" id="ARBA00013255"/>
    </source>
</evidence>
<gene>
    <name evidence="11" type="ORF">UFOPK4237_00778</name>
</gene>
<keyword evidence="6" id="KW-0067">ATP-binding</keyword>
<dbReference type="SUPFAM" id="SSF51246">
    <property type="entry name" value="Rudiment single hybrid motif"/>
    <property type="match status" value="1"/>
</dbReference>
<dbReference type="PANTHER" id="PTHR43472">
    <property type="entry name" value="PHOSPHORIBOSYLAMINE--GLYCINE LIGASE"/>
    <property type="match status" value="1"/>
</dbReference>
<keyword evidence="5" id="KW-0658">Purine biosynthesis</keyword>
<accession>A0A6J7SAP3</accession>
<dbReference type="PROSITE" id="PS50975">
    <property type="entry name" value="ATP_GRASP"/>
    <property type="match status" value="1"/>
</dbReference>
<dbReference type="PANTHER" id="PTHR43472:SF1">
    <property type="entry name" value="PHOSPHORIBOSYLAMINE--GLYCINE LIGASE, CHLOROPLASTIC"/>
    <property type="match status" value="1"/>
</dbReference>
<dbReference type="InterPro" id="IPR020561">
    <property type="entry name" value="PRibGlycinamid_synth_ATP-grasp"/>
</dbReference>
<dbReference type="GO" id="GO:0005524">
    <property type="term" value="F:ATP binding"/>
    <property type="evidence" value="ECO:0007669"/>
    <property type="project" value="UniProtKB-KW"/>
</dbReference>
<dbReference type="SUPFAM" id="SSF52440">
    <property type="entry name" value="PreATP-grasp domain"/>
    <property type="match status" value="1"/>
</dbReference>
<dbReference type="InterPro" id="IPR011054">
    <property type="entry name" value="Rudment_hybrid_motif"/>
</dbReference>
<dbReference type="InterPro" id="IPR016185">
    <property type="entry name" value="PreATP-grasp_dom_sf"/>
</dbReference>
<keyword evidence="3" id="KW-0436">Ligase</keyword>
<evidence type="ECO:0000256" key="7">
    <source>
        <dbReference type="ARBA" id="ARBA00038345"/>
    </source>
</evidence>
<reference evidence="11" key="1">
    <citation type="submission" date="2020-05" db="EMBL/GenBank/DDBJ databases">
        <authorList>
            <person name="Chiriac C."/>
            <person name="Salcher M."/>
            <person name="Ghai R."/>
            <person name="Kavagutti S V."/>
        </authorList>
    </citation>
    <scope>NUCLEOTIDE SEQUENCE</scope>
</reference>
<dbReference type="InterPro" id="IPR037123">
    <property type="entry name" value="PRibGlycinamide_synth_C_sf"/>
</dbReference>
<dbReference type="InterPro" id="IPR000115">
    <property type="entry name" value="PRibGlycinamide_synth"/>
</dbReference>
<protein>
    <recommendedName>
        <fullName evidence="2">phosphoribosylamine--glycine ligase</fullName>
        <ecNumber evidence="2">6.3.4.13</ecNumber>
    </recommendedName>
    <alternativeName>
        <fullName evidence="8">Glycinamide ribonucleotide synthetase</fullName>
    </alternativeName>
    <alternativeName>
        <fullName evidence="9">Phosphoribosylglycinamide synthetase</fullName>
    </alternativeName>
</protein>
<dbReference type="InterPro" id="IPR020559">
    <property type="entry name" value="PRibGlycinamide_synth_CS"/>
</dbReference>
<dbReference type="GO" id="GO:0006189">
    <property type="term" value="P:'de novo' IMP biosynthetic process"/>
    <property type="evidence" value="ECO:0007669"/>
    <property type="project" value="UniProtKB-UniPathway"/>
</dbReference>
<dbReference type="Pfam" id="PF02843">
    <property type="entry name" value="GARS_C"/>
    <property type="match status" value="1"/>
</dbReference>
<evidence type="ECO:0000313" key="11">
    <source>
        <dbReference type="EMBL" id="CAB5038199.1"/>
    </source>
</evidence>
<dbReference type="Gene3D" id="3.90.600.10">
    <property type="entry name" value="Phosphoribosylglycinamide synthetase, C-terminal domain"/>
    <property type="match status" value="1"/>
</dbReference>
<comment type="similarity">
    <text evidence="7">Belongs to the GARS family.</text>
</comment>
<name>A0A6J7SAP3_9ZZZZ</name>
<dbReference type="HAMAP" id="MF_00138">
    <property type="entry name" value="GARS"/>
    <property type="match status" value="1"/>
</dbReference>
<evidence type="ECO:0000259" key="10">
    <source>
        <dbReference type="PROSITE" id="PS50975"/>
    </source>
</evidence>
<dbReference type="Gene3D" id="3.30.1490.20">
    <property type="entry name" value="ATP-grasp fold, A domain"/>
    <property type="match status" value="1"/>
</dbReference>
<dbReference type="Pfam" id="PF01071">
    <property type="entry name" value="GARS_A"/>
    <property type="match status" value="1"/>
</dbReference>
<dbReference type="SUPFAM" id="SSF56059">
    <property type="entry name" value="Glutathione synthetase ATP-binding domain-like"/>
    <property type="match status" value="1"/>
</dbReference>
<organism evidence="11">
    <name type="scientific">freshwater metagenome</name>
    <dbReference type="NCBI Taxonomy" id="449393"/>
    <lineage>
        <taxon>unclassified sequences</taxon>
        <taxon>metagenomes</taxon>
        <taxon>ecological metagenomes</taxon>
    </lineage>
</organism>
<dbReference type="SMART" id="SM01209">
    <property type="entry name" value="GARS_A"/>
    <property type="match status" value="1"/>
</dbReference>
<evidence type="ECO:0000256" key="5">
    <source>
        <dbReference type="ARBA" id="ARBA00022755"/>
    </source>
</evidence>
<dbReference type="SMART" id="SM01210">
    <property type="entry name" value="GARS_C"/>
    <property type="match status" value="1"/>
</dbReference>
<comment type="pathway">
    <text evidence="1">Purine metabolism; IMP biosynthesis via de novo pathway; N(1)-(5-phospho-D-ribosyl)glycinamide from 5-phospho-alpha-D-ribose 1-diphosphate: step 2/2.</text>
</comment>
<keyword evidence="4" id="KW-0547">Nucleotide-binding</keyword>
<dbReference type="EC" id="6.3.4.13" evidence="2"/>
<dbReference type="GO" id="GO:0009113">
    <property type="term" value="P:purine nucleobase biosynthetic process"/>
    <property type="evidence" value="ECO:0007669"/>
    <property type="project" value="InterPro"/>
</dbReference>
<dbReference type="GO" id="GO:0046872">
    <property type="term" value="F:metal ion binding"/>
    <property type="evidence" value="ECO:0007669"/>
    <property type="project" value="InterPro"/>
</dbReference>
<dbReference type="GO" id="GO:0004637">
    <property type="term" value="F:phosphoribosylamine-glycine ligase activity"/>
    <property type="evidence" value="ECO:0007669"/>
    <property type="project" value="UniProtKB-EC"/>
</dbReference>
<sequence>MRVLVIGSGAREHALVHALQADDSVSYIICAPGNAGISAEVDVLPVDASNPDEVAELAVRVQADLVVIGPEVPLVAGAADAVRERGIPCFGPSKEAAQLEGSKTFAKQIMAEANVSTARAFVCTTVDEVAKALDELGEPYVVKDDGLAAGKGVIVTSDRHQALEHADNCFAKGAASVLVEEYLDGPEVSLFGITDGVTIVALQPAQDFKRVHDGDEGPNTGGMGAYSPLPWAPAGLVEEVTASVLQPMVDAMRLRGTPFAGLLYAGLALTSKGVRIIEFNARFGDPETQVVLARLKSPLGQVLLAAATGRVAELPPLQWREGAAVTVVVASKNYPDSPVTGDIISGLEEANALLDVDVLHAGTRISDDGDVVSAGGRVLSVTAVGETLAQARERAYAGVDLISLAGSHHRRDIAQHAAE</sequence>
<dbReference type="PROSITE" id="PS00184">
    <property type="entry name" value="GARS"/>
    <property type="match status" value="1"/>
</dbReference>
<dbReference type="Gene3D" id="3.40.50.20">
    <property type="match status" value="1"/>
</dbReference>
<dbReference type="InterPro" id="IPR013815">
    <property type="entry name" value="ATP_grasp_subdomain_1"/>
</dbReference>
<evidence type="ECO:0000256" key="4">
    <source>
        <dbReference type="ARBA" id="ARBA00022741"/>
    </source>
</evidence>
<dbReference type="Gene3D" id="3.30.470.20">
    <property type="entry name" value="ATP-grasp fold, B domain"/>
    <property type="match status" value="1"/>
</dbReference>
<dbReference type="InterPro" id="IPR020562">
    <property type="entry name" value="PRibGlycinamide_synth_N"/>
</dbReference>
<dbReference type="UniPathway" id="UPA00074">
    <property type="reaction ID" value="UER00125"/>
</dbReference>